<dbReference type="OrthoDB" id="5401788at2"/>
<proteinExistence type="predicted"/>
<dbReference type="InterPro" id="IPR010319">
    <property type="entry name" value="Transglutaminase-like_Cys_pept"/>
</dbReference>
<dbReference type="Proteomes" id="UP000321199">
    <property type="component" value="Chromosome"/>
</dbReference>
<accession>A0A5B8RUH2</accession>
<dbReference type="PANTHER" id="PTHR39327:SF1">
    <property type="entry name" value="BLR5470 PROTEIN"/>
    <property type="match status" value="1"/>
</dbReference>
<name>A0A5B8RUH2_9BURK</name>
<dbReference type="PANTHER" id="PTHR39327">
    <property type="match status" value="1"/>
</dbReference>
<dbReference type="AlphaFoldDB" id="A0A5B8RUH2"/>
<dbReference type="Pfam" id="PF06035">
    <property type="entry name" value="Peptidase_C93"/>
    <property type="match status" value="1"/>
</dbReference>
<dbReference type="KEGG" id="cof:FOZ74_05170"/>
<evidence type="ECO:0000313" key="1">
    <source>
        <dbReference type="EMBL" id="QEA12468.1"/>
    </source>
</evidence>
<keyword evidence="2" id="KW-1185">Reference proteome</keyword>
<reference evidence="1 2" key="1">
    <citation type="submission" date="2019-07" db="EMBL/GenBank/DDBJ databases">
        <title>Complete genome sequence of Comamonas sp. NLF 7-7 isolated from livestock.</title>
        <authorList>
            <person name="Kim D.H."/>
            <person name="Kim J.G."/>
        </authorList>
    </citation>
    <scope>NUCLEOTIDE SEQUENCE [LARGE SCALE GENOMIC DNA]</scope>
    <source>
        <strain evidence="1 2">NLF 7-7</strain>
    </source>
</reference>
<gene>
    <name evidence="1" type="ORF">FOZ74_05170</name>
</gene>
<organism evidence="1 2">
    <name type="scientific">Comamonas flocculans</name>
    <dbReference type="NCBI Taxonomy" id="2597701"/>
    <lineage>
        <taxon>Bacteria</taxon>
        <taxon>Pseudomonadati</taxon>
        <taxon>Pseudomonadota</taxon>
        <taxon>Betaproteobacteria</taxon>
        <taxon>Burkholderiales</taxon>
        <taxon>Comamonadaceae</taxon>
        <taxon>Comamonas</taxon>
    </lineage>
</organism>
<dbReference type="RefSeq" id="WP_146912064.1">
    <property type="nucleotide sequence ID" value="NZ_CP042344.1"/>
</dbReference>
<protein>
    <submittedName>
        <fullName evidence="1">Transglutaminase</fullName>
    </submittedName>
</protein>
<dbReference type="EMBL" id="CP042344">
    <property type="protein sequence ID" value="QEA12468.1"/>
    <property type="molecule type" value="Genomic_DNA"/>
</dbReference>
<sequence>MADEDGADIAPRRRRVVLCAGAGAIASLVLRFSASANAVTLDRDRLESSMRSRFGEAGVQALHQWFSLLDTQAARPLNAQLIAINEFWNRIVVASDDLSVWGQVDYWATPLESLGKRAGDCDDYVIGKYFSLLHLRVPTERLRFIYVRARIGGSGSTQSIAHMVLGYYATPQAEPLVLDSLTSDILPATERPDLIPVFSFNGQGIYLPGRQPTPADRISRWPDLLARMQQEGFLP</sequence>
<dbReference type="Gene3D" id="3.10.620.30">
    <property type="match status" value="1"/>
</dbReference>
<evidence type="ECO:0000313" key="2">
    <source>
        <dbReference type="Proteomes" id="UP000321199"/>
    </source>
</evidence>